<evidence type="ECO:0000256" key="2">
    <source>
        <dbReference type="ARBA" id="ARBA00023242"/>
    </source>
</evidence>
<comment type="caution">
    <text evidence="4">The sequence shown here is derived from an EMBL/GenBank/DDBJ whole genome shotgun (WGS) entry which is preliminary data.</text>
</comment>
<keyword evidence="2" id="KW-0539">Nucleus</keyword>
<feature type="compositionally biased region" description="Acidic residues" evidence="3">
    <location>
        <begin position="1"/>
        <end position="18"/>
    </location>
</feature>
<sequence length="368" mass="38339">MSTQAAEEEAELGEEEGAAADSISSPHKVVTEEAGLHSKIGTPVNKFSALSSVKDGDSHKDEEADFIEMIQQDMESWESSGQWMFSCYSVAKEKPNLLGFEDFSPEELRLECYRCRADGNLQNYMNAVHQLTMKWSNRLQELKNPSTSVKATLSLELKKPVGESKLPSGFGGVPAPSFGSASFPTNDATNPTTFSFKPQSDFASPAIGSTPTFGDASAIQGHLAFPSAPSAPGPVGFGNLSTSSTSVPFGFGSGAPSGFGALVNSGFGERSATIPAPGFGTLSSASSTAGTFGSAGTTSGSSLFGQQEGPPSSSAGNSSQVSTSSSLVGRLLTPLNELSADELKQFQAKRFTLGRIPLKPPPAELLVI</sequence>
<feature type="region of interest" description="Disordered" evidence="3">
    <location>
        <begin position="1"/>
        <end position="36"/>
    </location>
</feature>
<accession>A0AAV7MBM8</accession>
<dbReference type="GO" id="GO:0005634">
    <property type="term" value="C:nucleus"/>
    <property type="evidence" value="ECO:0007669"/>
    <property type="project" value="UniProtKB-SubCell"/>
</dbReference>
<protein>
    <submittedName>
        <fullName evidence="4">Uncharacterized protein</fullName>
    </submittedName>
</protein>
<feature type="compositionally biased region" description="Low complexity" evidence="3">
    <location>
        <begin position="285"/>
        <end position="305"/>
    </location>
</feature>
<keyword evidence="5" id="KW-1185">Reference proteome</keyword>
<dbReference type="PANTHER" id="PTHR46527:SF1">
    <property type="entry name" value="NUCLEOPORIN NUP42"/>
    <property type="match status" value="1"/>
</dbReference>
<dbReference type="InterPro" id="IPR051767">
    <property type="entry name" value="Nucleoporin_NUP42"/>
</dbReference>
<dbReference type="Proteomes" id="UP001066276">
    <property type="component" value="Chromosome 10"/>
</dbReference>
<evidence type="ECO:0000313" key="5">
    <source>
        <dbReference type="Proteomes" id="UP001066276"/>
    </source>
</evidence>
<organism evidence="4 5">
    <name type="scientific">Pleurodeles waltl</name>
    <name type="common">Iberian ribbed newt</name>
    <dbReference type="NCBI Taxonomy" id="8319"/>
    <lineage>
        <taxon>Eukaryota</taxon>
        <taxon>Metazoa</taxon>
        <taxon>Chordata</taxon>
        <taxon>Craniata</taxon>
        <taxon>Vertebrata</taxon>
        <taxon>Euteleostomi</taxon>
        <taxon>Amphibia</taxon>
        <taxon>Batrachia</taxon>
        <taxon>Caudata</taxon>
        <taxon>Salamandroidea</taxon>
        <taxon>Salamandridae</taxon>
        <taxon>Pleurodelinae</taxon>
        <taxon>Pleurodeles</taxon>
    </lineage>
</organism>
<comment type="subcellular location">
    <subcellularLocation>
        <location evidence="1">Nucleus</location>
    </subcellularLocation>
</comment>
<evidence type="ECO:0000256" key="3">
    <source>
        <dbReference type="SAM" id="MobiDB-lite"/>
    </source>
</evidence>
<gene>
    <name evidence="4" type="ORF">NDU88_005802</name>
</gene>
<feature type="compositionally biased region" description="Low complexity" evidence="3">
    <location>
        <begin position="312"/>
        <end position="321"/>
    </location>
</feature>
<evidence type="ECO:0000256" key="1">
    <source>
        <dbReference type="ARBA" id="ARBA00004123"/>
    </source>
</evidence>
<reference evidence="4" key="1">
    <citation type="journal article" date="2022" name="bioRxiv">
        <title>Sequencing and chromosome-scale assembly of the giantPleurodeles waltlgenome.</title>
        <authorList>
            <person name="Brown T."/>
            <person name="Elewa A."/>
            <person name="Iarovenko S."/>
            <person name="Subramanian E."/>
            <person name="Araus A.J."/>
            <person name="Petzold A."/>
            <person name="Susuki M."/>
            <person name="Suzuki K.-i.T."/>
            <person name="Hayashi T."/>
            <person name="Toyoda A."/>
            <person name="Oliveira C."/>
            <person name="Osipova E."/>
            <person name="Leigh N.D."/>
            <person name="Simon A."/>
            <person name="Yun M.H."/>
        </authorList>
    </citation>
    <scope>NUCLEOTIDE SEQUENCE</scope>
    <source>
        <strain evidence="4">20211129_DDA</strain>
        <tissue evidence="4">Liver</tissue>
    </source>
</reference>
<evidence type="ECO:0000313" key="4">
    <source>
        <dbReference type="EMBL" id="KAJ1100721.1"/>
    </source>
</evidence>
<feature type="region of interest" description="Disordered" evidence="3">
    <location>
        <begin position="285"/>
        <end position="321"/>
    </location>
</feature>
<dbReference type="PANTHER" id="PTHR46527">
    <property type="entry name" value="NUCLEOPORIN-LIKE PROTEIN 2"/>
    <property type="match status" value="1"/>
</dbReference>
<dbReference type="AlphaFoldDB" id="A0AAV7MBM8"/>
<name>A0AAV7MBM8_PLEWA</name>
<dbReference type="EMBL" id="JANPWB010000014">
    <property type="protein sequence ID" value="KAJ1100721.1"/>
    <property type="molecule type" value="Genomic_DNA"/>
</dbReference>
<proteinExistence type="predicted"/>